<organism evidence="13 14">
    <name type="scientific">Caenorhabditis angaria</name>
    <dbReference type="NCBI Taxonomy" id="860376"/>
    <lineage>
        <taxon>Eukaryota</taxon>
        <taxon>Metazoa</taxon>
        <taxon>Ecdysozoa</taxon>
        <taxon>Nematoda</taxon>
        <taxon>Chromadorea</taxon>
        <taxon>Rhabditida</taxon>
        <taxon>Rhabditina</taxon>
        <taxon>Rhabditomorpha</taxon>
        <taxon>Rhabditoidea</taxon>
        <taxon>Rhabditidae</taxon>
        <taxon>Peloderinae</taxon>
        <taxon>Caenorhabditis</taxon>
    </lineage>
</organism>
<keyword evidence="14" id="KW-1185">Reference proteome</keyword>
<reference evidence="13" key="1">
    <citation type="submission" date="2022-11" db="EMBL/GenBank/DDBJ databases">
        <authorList>
            <person name="Kikuchi T."/>
        </authorList>
    </citation>
    <scope>NUCLEOTIDE SEQUENCE</scope>
    <source>
        <strain evidence="13">PS1010</strain>
    </source>
</reference>
<evidence type="ECO:0000256" key="3">
    <source>
        <dbReference type="ARBA" id="ARBA00022448"/>
    </source>
</evidence>
<comment type="function">
    <text evidence="12">Structural component of the gap junctions.</text>
</comment>
<evidence type="ECO:0000313" key="13">
    <source>
        <dbReference type="EMBL" id="CAI5438794.1"/>
    </source>
</evidence>
<dbReference type="GO" id="GO:0005243">
    <property type="term" value="F:gap junction channel activity"/>
    <property type="evidence" value="ECO:0007669"/>
    <property type="project" value="TreeGrafter"/>
</dbReference>
<evidence type="ECO:0000256" key="10">
    <source>
        <dbReference type="ARBA" id="ARBA00023136"/>
    </source>
</evidence>
<feature type="transmembrane region" description="Helical" evidence="12">
    <location>
        <begin position="103"/>
        <end position="125"/>
    </location>
</feature>
<keyword evidence="3 12" id="KW-0813">Transport</keyword>
<evidence type="ECO:0000256" key="4">
    <source>
        <dbReference type="ARBA" id="ARBA00022475"/>
    </source>
</evidence>
<proteinExistence type="inferred from homology"/>
<dbReference type="Proteomes" id="UP001152747">
    <property type="component" value="Unassembled WGS sequence"/>
</dbReference>
<dbReference type="GO" id="GO:0034220">
    <property type="term" value="P:monoatomic ion transmembrane transport"/>
    <property type="evidence" value="ECO:0007669"/>
    <property type="project" value="UniProtKB-KW"/>
</dbReference>
<evidence type="ECO:0000256" key="6">
    <source>
        <dbReference type="ARBA" id="ARBA00022868"/>
    </source>
</evidence>
<gene>
    <name evidence="12" type="primary">inx</name>
    <name evidence="13" type="ORF">CAMP_LOCUS1431</name>
</gene>
<feature type="transmembrane region" description="Helical" evidence="12">
    <location>
        <begin position="26"/>
        <end position="44"/>
    </location>
</feature>
<keyword evidence="8 12" id="KW-1133">Transmembrane helix</keyword>
<keyword evidence="4" id="KW-1003">Cell membrane</keyword>
<evidence type="ECO:0000256" key="12">
    <source>
        <dbReference type="RuleBase" id="RU010713"/>
    </source>
</evidence>
<evidence type="ECO:0000256" key="7">
    <source>
        <dbReference type="ARBA" id="ARBA00022949"/>
    </source>
</evidence>
<comment type="similarity">
    <text evidence="12">Belongs to the pannexin family.</text>
</comment>
<feature type="transmembrane region" description="Helical" evidence="12">
    <location>
        <begin position="178"/>
        <end position="199"/>
    </location>
</feature>
<comment type="subcellular location">
    <subcellularLocation>
        <location evidence="1">Cell junction</location>
        <location evidence="1">Gap junction</location>
    </subcellularLocation>
    <subcellularLocation>
        <location evidence="2 12">Cell membrane</location>
        <topology evidence="2 12">Multi-pass membrane protein</topology>
    </subcellularLocation>
</comment>
<keyword evidence="11 12" id="KW-0407">Ion channel</keyword>
<dbReference type="AlphaFoldDB" id="A0A9P1I5P5"/>
<dbReference type="PRINTS" id="PR01262">
    <property type="entry name" value="INNEXIN"/>
</dbReference>
<dbReference type="InterPro" id="IPR000990">
    <property type="entry name" value="Innexin"/>
</dbReference>
<evidence type="ECO:0000256" key="1">
    <source>
        <dbReference type="ARBA" id="ARBA00004610"/>
    </source>
</evidence>
<dbReference type="EMBL" id="CANHGI010000001">
    <property type="protein sequence ID" value="CAI5438794.1"/>
    <property type="molecule type" value="Genomic_DNA"/>
</dbReference>
<keyword evidence="9 12" id="KW-0406">Ion transport</keyword>
<evidence type="ECO:0000256" key="8">
    <source>
        <dbReference type="ARBA" id="ARBA00022989"/>
    </source>
</evidence>
<sequence length="397" mass="46882">MLKNIEGYASTIKSLSKHDDDSIDRLNYVTTTSIIIALATLLFAKSYVGEPMQCWVPTQFKNGWESFTEQYCFIENTYFVPMNETNLPAANTREDREMIYYQWVPFILIIMALCFCIPRAFWIIFPSYSGLTIADIIKAARTSGKKLEEAQDAIDIYAKQVNIRTDEPQTRTSGSHIFNYYIAMKALILLNVTLQFFFLNRFLNTSYTLWGWGIFWDMIHGRHWQESGHFPRVSFCDINVRELGNINHWTVQCVLMVNMFNEKIFIFLWFWFAFLLIVTSGNFIMWTWRRFVSGSQLQFVSDLLYHGNIESTPEQEKSLIKNVLKHDGRSTSFRNVDGKNLETFDWRFYNFNTIFTNSIVVYCILLKTNRVYELFFFFMRTNDNKSFSEFSFDFMNG</sequence>
<dbReference type="Pfam" id="PF00876">
    <property type="entry name" value="Innexin"/>
    <property type="match status" value="1"/>
</dbReference>
<feature type="transmembrane region" description="Helical" evidence="12">
    <location>
        <begin position="264"/>
        <end position="288"/>
    </location>
</feature>
<evidence type="ECO:0000256" key="2">
    <source>
        <dbReference type="ARBA" id="ARBA00004651"/>
    </source>
</evidence>
<keyword evidence="7" id="KW-0965">Cell junction</keyword>
<evidence type="ECO:0000313" key="14">
    <source>
        <dbReference type="Proteomes" id="UP001152747"/>
    </source>
</evidence>
<keyword evidence="5 12" id="KW-0812">Transmembrane</keyword>
<keyword evidence="10 12" id="KW-0472">Membrane</keyword>
<protein>
    <recommendedName>
        <fullName evidence="12">Innexin</fullName>
    </recommendedName>
</protein>
<evidence type="ECO:0000256" key="5">
    <source>
        <dbReference type="ARBA" id="ARBA00022692"/>
    </source>
</evidence>
<dbReference type="PANTHER" id="PTHR11893:SF6">
    <property type="entry name" value="INNEXIN-16"/>
    <property type="match status" value="1"/>
</dbReference>
<evidence type="ECO:0000256" key="9">
    <source>
        <dbReference type="ARBA" id="ARBA00023065"/>
    </source>
</evidence>
<dbReference type="PANTHER" id="PTHR11893">
    <property type="entry name" value="INNEXIN"/>
    <property type="match status" value="1"/>
</dbReference>
<dbReference type="OrthoDB" id="5867527at2759"/>
<keyword evidence="6" id="KW-0303">Gap junction</keyword>
<accession>A0A9P1I5P5</accession>
<dbReference type="GO" id="GO:0005921">
    <property type="term" value="C:gap junction"/>
    <property type="evidence" value="ECO:0007669"/>
    <property type="project" value="UniProtKB-SubCell"/>
</dbReference>
<dbReference type="PROSITE" id="PS51013">
    <property type="entry name" value="PANNEXIN"/>
    <property type="match status" value="1"/>
</dbReference>
<name>A0A9P1I5P5_9PELO</name>
<comment type="caution">
    <text evidence="13">The sequence shown here is derived from an EMBL/GenBank/DDBJ whole genome shotgun (WGS) entry which is preliminary data.</text>
</comment>
<evidence type="ECO:0000256" key="11">
    <source>
        <dbReference type="ARBA" id="ARBA00023303"/>
    </source>
</evidence>
<dbReference type="GO" id="GO:0005886">
    <property type="term" value="C:plasma membrane"/>
    <property type="evidence" value="ECO:0007669"/>
    <property type="project" value="UniProtKB-SubCell"/>
</dbReference>